<reference evidence="1 2" key="1">
    <citation type="submission" date="2019-03" db="EMBL/GenBank/DDBJ databases">
        <title>Genomic Encyclopedia of Type Strains, Phase IV (KMG-IV): sequencing the most valuable type-strain genomes for metagenomic binning, comparative biology and taxonomic classification.</title>
        <authorList>
            <person name="Goeker M."/>
        </authorList>
    </citation>
    <scope>NUCLEOTIDE SEQUENCE [LARGE SCALE GENOMIC DNA]</scope>
    <source>
        <strain evidence="1 2">DSM 24766</strain>
    </source>
</reference>
<protein>
    <submittedName>
        <fullName evidence="1">Uncharacterized protein</fullName>
    </submittedName>
</protein>
<dbReference type="EMBL" id="SLXU01000002">
    <property type="protein sequence ID" value="TCP62421.1"/>
    <property type="molecule type" value="Genomic_DNA"/>
</dbReference>
<dbReference type="AlphaFoldDB" id="A0A4R2RRC3"/>
<proteinExistence type="predicted"/>
<organism evidence="1 2">
    <name type="scientific">Rhodovulum bhavnagarense</name>
    <dbReference type="NCBI Taxonomy" id="992286"/>
    <lineage>
        <taxon>Bacteria</taxon>
        <taxon>Pseudomonadati</taxon>
        <taxon>Pseudomonadota</taxon>
        <taxon>Alphaproteobacteria</taxon>
        <taxon>Rhodobacterales</taxon>
        <taxon>Paracoccaceae</taxon>
        <taxon>Rhodovulum</taxon>
    </lineage>
</organism>
<accession>A0A4R2RRC3</accession>
<comment type="caution">
    <text evidence="1">The sequence shown here is derived from an EMBL/GenBank/DDBJ whole genome shotgun (WGS) entry which is preliminary data.</text>
</comment>
<keyword evidence="2" id="KW-1185">Reference proteome</keyword>
<evidence type="ECO:0000313" key="2">
    <source>
        <dbReference type="Proteomes" id="UP000295050"/>
    </source>
</evidence>
<evidence type="ECO:0000313" key="1">
    <source>
        <dbReference type="EMBL" id="TCP62421.1"/>
    </source>
</evidence>
<gene>
    <name evidence="1" type="ORF">EV663_102268</name>
</gene>
<dbReference type="Proteomes" id="UP000295050">
    <property type="component" value="Unassembled WGS sequence"/>
</dbReference>
<sequence>MSNFAPTCPPTCLHEEPLFPFVKAQNRRATTTIDRGARALGGKWHEMATRNHRVPGTTPPEIHRFVSRCTNGNAQRQSFAMSWENGHGTTSSVLSVSA</sequence>
<name>A0A4R2RRC3_9RHOB</name>